<reference evidence="4 5" key="1">
    <citation type="submission" date="2016-08" db="EMBL/GenBank/DDBJ databases">
        <title>Draft genome sequence of Candidatus Piscirickettsia litoralis, from seawater.</title>
        <authorList>
            <person name="Wan X."/>
            <person name="Lee A.J."/>
            <person name="Hou S."/>
            <person name="Donachie S.P."/>
        </authorList>
    </citation>
    <scope>NUCLEOTIDE SEQUENCE [LARGE SCALE GENOMIC DNA]</scope>
    <source>
        <strain evidence="4 5">Y2</strain>
    </source>
</reference>
<dbReference type="Pfam" id="PF00072">
    <property type="entry name" value="Response_reg"/>
    <property type="match status" value="1"/>
</dbReference>
<comment type="caution">
    <text evidence="4">The sequence shown here is derived from an EMBL/GenBank/DDBJ whole genome shotgun (WGS) entry which is preliminary data.</text>
</comment>
<dbReference type="SUPFAM" id="SSF50341">
    <property type="entry name" value="CheW-like"/>
    <property type="match status" value="1"/>
</dbReference>
<evidence type="ECO:0000256" key="1">
    <source>
        <dbReference type="PROSITE-ProRule" id="PRU00169"/>
    </source>
</evidence>
<protein>
    <submittedName>
        <fullName evidence="4">Chemotaxis protein CheW</fullName>
    </submittedName>
</protein>
<feature type="domain" description="Response regulatory" evidence="2">
    <location>
        <begin position="179"/>
        <end position="305"/>
    </location>
</feature>
<keyword evidence="1" id="KW-0597">Phosphoprotein</keyword>
<evidence type="ECO:0000313" key="5">
    <source>
        <dbReference type="Proteomes" id="UP000094329"/>
    </source>
</evidence>
<accession>A0ABX3A4D1</accession>
<dbReference type="RefSeq" id="WP_069313177.1">
    <property type="nucleotide sequence ID" value="NZ_MDTU01000001.1"/>
</dbReference>
<evidence type="ECO:0000259" key="2">
    <source>
        <dbReference type="PROSITE" id="PS50110"/>
    </source>
</evidence>
<dbReference type="SUPFAM" id="SSF52172">
    <property type="entry name" value="CheY-like"/>
    <property type="match status" value="1"/>
</dbReference>
<dbReference type="PIRSF" id="PIRSF002867">
    <property type="entry name" value="CheV"/>
    <property type="match status" value="1"/>
</dbReference>
<evidence type="ECO:0000313" key="4">
    <source>
        <dbReference type="EMBL" id="ODN43380.1"/>
    </source>
</evidence>
<dbReference type="PANTHER" id="PTHR47233">
    <property type="entry name" value="CHEMOTAXIS PROTEIN CHEV"/>
    <property type="match status" value="1"/>
</dbReference>
<dbReference type="PANTHER" id="PTHR47233:SF3">
    <property type="entry name" value="CHEMOTAXIS PROTEIN CHEV"/>
    <property type="match status" value="1"/>
</dbReference>
<feature type="domain" description="CheW-like" evidence="3">
    <location>
        <begin position="19"/>
        <end position="158"/>
    </location>
</feature>
<dbReference type="SMART" id="SM00260">
    <property type="entry name" value="CheW"/>
    <property type="match status" value="1"/>
</dbReference>
<dbReference type="Gene3D" id="3.40.50.2300">
    <property type="match status" value="1"/>
</dbReference>
<dbReference type="EMBL" id="MDTU01000001">
    <property type="protein sequence ID" value="ODN43380.1"/>
    <property type="molecule type" value="Genomic_DNA"/>
</dbReference>
<proteinExistence type="predicted"/>
<name>A0ABX3A4D1_9GAMM</name>
<feature type="modified residue" description="4-aspartylphosphate" evidence="1">
    <location>
        <position position="238"/>
    </location>
</feature>
<evidence type="ECO:0000259" key="3">
    <source>
        <dbReference type="PROSITE" id="PS50851"/>
    </source>
</evidence>
<dbReference type="InterPro" id="IPR001789">
    <property type="entry name" value="Sig_transdc_resp-reg_receiver"/>
</dbReference>
<organism evidence="4 5">
    <name type="scientific">Piscirickettsia litoralis</name>
    <dbReference type="NCBI Taxonomy" id="1891921"/>
    <lineage>
        <taxon>Bacteria</taxon>
        <taxon>Pseudomonadati</taxon>
        <taxon>Pseudomonadota</taxon>
        <taxon>Gammaproteobacteria</taxon>
        <taxon>Thiotrichales</taxon>
        <taxon>Piscirickettsiaceae</taxon>
        <taxon>Piscirickettsia</taxon>
    </lineage>
</organism>
<dbReference type="Gene3D" id="2.40.50.180">
    <property type="entry name" value="CheA-289, Domain 4"/>
    <property type="match status" value="1"/>
</dbReference>
<keyword evidence="5" id="KW-1185">Reference proteome</keyword>
<dbReference type="InterPro" id="IPR002545">
    <property type="entry name" value="CheW-lke_dom"/>
</dbReference>
<dbReference type="PROSITE" id="PS50110">
    <property type="entry name" value="RESPONSE_REGULATORY"/>
    <property type="match status" value="1"/>
</dbReference>
<dbReference type="SMART" id="SM00448">
    <property type="entry name" value="REC"/>
    <property type="match status" value="1"/>
</dbReference>
<dbReference type="Proteomes" id="UP000094329">
    <property type="component" value="Unassembled WGS sequence"/>
</dbReference>
<gene>
    <name evidence="4" type="ORF">BGC07_11155</name>
</gene>
<dbReference type="PROSITE" id="PS50851">
    <property type="entry name" value="CHEW"/>
    <property type="match status" value="1"/>
</dbReference>
<dbReference type="InterPro" id="IPR011006">
    <property type="entry name" value="CheY-like_superfamily"/>
</dbReference>
<dbReference type="Gene3D" id="2.30.30.40">
    <property type="entry name" value="SH3 Domains"/>
    <property type="match status" value="1"/>
</dbReference>
<sequence>MAGVLDTVDARTQLVGKNRLESLLFKLYTDKVYAMNVFKIREVLQPIALTNIPESHPYILGVAHIRGQAIPVIDLGRAVGMQSLVGREDAVVVISEYYGSIQGFLVGSVERIINIEWNDIREPPDGLGESHYLTATVLVDEEIVEVLDVEKVYADIVCPKIEYHGMQEISTDLNTEGLAILVVDDSSFARSHLCKILSKINIEVITKNSGAAAFDFLREEAYKNNVNVAKKYPLVITDAEMPEMDGYTLTVNCRNDPKLKDLYLVLHTSLSGGFNKSMVEKVGCDDFIPKFDPRGTVELAVERIQALSKGGSMVTVADDTEMSKVVE</sequence>
<dbReference type="Pfam" id="PF01584">
    <property type="entry name" value="CheW"/>
    <property type="match status" value="1"/>
</dbReference>
<dbReference type="InterPro" id="IPR024181">
    <property type="entry name" value="Chemotax_regulator_CheV"/>
</dbReference>
<dbReference type="InterPro" id="IPR036061">
    <property type="entry name" value="CheW-like_dom_sf"/>
</dbReference>